<evidence type="ECO:0000256" key="3">
    <source>
        <dbReference type="ARBA" id="ARBA00022448"/>
    </source>
</evidence>
<dbReference type="InterPro" id="IPR017871">
    <property type="entry name" value="ABC_transporter-like_CS"/>
</dbReference>
<feature type="domain" description="ABC transporter" evidence="10">
    <location>
        <begin position="926"/>
        <end position="1158"/>
    </location>
</feature>
<evidence type="ECO:0000256" key="4">
    <source>
        <dbReference type="ARBA" id="ARBA00022692"/>
    </source>
</evidence>
<evidence type="ECO:0000313" key="11">
    <source>
        <dbReference type="EMBL" id="CRZ10810.1"/>
    </source>
</evidence>
<feature type="domain" description="ABC transporter" evidence="10">
    <location>
        <begin position="319"/>
        <end position="550"/>
    </location>
</feature>
<evidence type="ECO:0000256" key="1">
    <source>
        <dbReference type="ARBA" id="ARBA00004141"/>
    </source>
</evidence>
<evidence type="ECO:0000256" key="6">
    <source>
        <dbReference type="ARBA" id="ARBA00022840"/>
    </source>
</evidence>
<keyword evidence="6" id="KW-0067">ATP-binding</keyword>
<comment type="subcellular location">
    <subcellularLocation>
        <location evidence="1">Membrane</location>
        <topology evidence="1">Multi-pass membrane protein</topology>
    </subcellularLocation>
</comment>
<dbReference type="Gene3D" id="3.40.50.300">
    <property type="entry name" value="P-loop containing nucleotide triphosphate hydrolases"/>
    <property type="match status" value="2"/>
</dbReference>
<feature type="transmembrane region" description="Helical" evidence="9">
    <location>
        <begin position="239"/>
        <end position="263"/>
    </location>
</feature>
<feature type="transmembrane region" description="Helical" evidence="9">
    <location>
        <begin position="697"/>
        <end position="719"/>
    </location>
</feature>
<evidence type="ECO:0000256" key="9">
    <source>
        <dbReference type="SAM" id="Phobius"/>
    </source>
</evidence>
<dbReference type="PROSITE" id="PS00211">
    <property type="entry name" value="ABC_TRANSPORTER_1"/>
    <property type="match status" value="2"/>
</dbReference>
<comment type="similarity">
    <text evidence="2">Belongs to the ABC transporter superfamily. ABCA family.</text>
</comment>
<dbReference type="GO" id="GO:0016020">
    <property type="term" value="C:membrane"/>
    <property type="evidence" value="ECO:0007669"/>
    <property type="project" value="UniProtKB-SubCell"/>
</dbReference>
<name>A0A0H5R9L1_9EUKA</name>
<feature type="transmembrane region" description="Helical" evidence="9">
    <location>
        <begin position="740"/>
        <end position="767"/>
    </location>
</feature>
<dbReference type="InterPro" id="IPR027417">
    <property type="entry name" value="P-loop_NTPase"/>
</dbReference>
<dbReference type="PROSITE" id="PS50893">
    <property type="entry name" value="ABC_TRANSPORTER_2"/>
    <property type="match status" value="2"/>
</dbReference>
<dbReference type="CDD" id="cd03263">
    <property type="entry name" value="ABC_subfamily_A"/>
    <property type="match status" value="2"/>
</dbReference>
<dbReference type="FunFam" id="3.40.50.300:FF:000335">
    <property type="entry name" value="ATP binding cassette subfamily A member 5"/>
    <property type="match status" value="1"/>
</dbReference>
<dbReference type="GO" id="GO:0005524">
    <property type="term" value="F:ATP binding"/>
    <property type="evidence" value="ECO:0007669"/>
    <property type="project" value="UniProtKB-KW"/>
</dbReference>
<feature type="transmembrane region" description="Helical" evidence="9">
    <location>
        <begin position="126"/>
        <end position="152"/>
    </location>
</feature>
<evidence type="ECO:0000259" key="10">
    <source>
        <dbReference type="PROSITE" id="PS50893"/>
    </source>
</evidence>
<dbReference type="InterPro" id="IPR003593">
    <property type="entry name" value="AAA+_ATPase"/>
</dbReference>
<dbReference type="InterPro" id="IPR003439">
    <property type="entry name" value="ABC_transporter-like_ATP-bd"/>
</dbReference>
<keyword evidence="4 9" id="KW-0812">Transmembrane</keyword>
<accession>A0A0H5R9L1</accession>
<feature type="transmembrane region" description="Helical" evidence="9">
    <location>
        <begin position="773"/>
        <end position="796"/>
    </location>
</feature>
<reference evidence="11" key="1">
    <citation type="submission" date="2015-04" db="EMBL/GenBank/DDBJ databases">
        <title>The genome sequence of the plant pathogenic Rhizarian Plasmodiophora brassicae reveals insights in its biotrophic life cycle and the origin of chitin synthesis.</title>
        <authorList>
            <person name="Schwelm A."/>
            <person name="Fogelqvist J."/>
            <person name="Knaust A."/>
            <person name="Julke S."/>
            <person name="Lilja T."/>
            <person name="Dhandapani V."/>
            <person name="Bonilla-Rosso G."/>
            <person name="Karlsson M."/>
            <person name="Shevchenko A."/>
            <person name="Choi S.R."/>
            <person name="Kim H.G."/>
            <person name="Park J.Y."/>
            <person name="Lim Y.P."/>
            <person name="Ludwig-Muller J."/>
            <person name="Dixelius C."/>
        </authorList>
    </citation>
    <scope>NUCLEOTIDE SEQUENCE</scope>
    <source>
        <tissue evidence="11">Potato root galls</tissue>
    </source>
</reference>
<sequence>MVLAWRAITAMTYKNKLLFKSSKLTLGMKLAGTIFVVLNSWSLSMQDQTYPIMMIVTMFFNAMMIMLASLFMVKDVVNKIMVEKVNKTRQQLRSLGVSEVSYLLSFLLSYFPILFAAWALPGLAAIWMLGSRAAIIMVPYLIHFLSFVPFAYLHCALFQSIRAATFSVYLTFTFPALPSLLLIYNEMEQTFGVTTVSWLQAIVDIFRYIHPLVGFLEFTFDRTKLLTLDQKWVLSGSDIGEVCLALLPLLSSICICSLLGLYLTHCIPSPFYNTHRWTFIFDVFTSSSGGKNLIKEPVVPSGVDPDRFESDIGGKPVGVSIRNVTKSYNNGAVKAVNGVNLQMYNGEIFALLGHNGAGKTSILECLMGMQSFTSGQAFVNGIDIDVDPIGACQGVGICPQFDGSFMSLTVEQNLQIFCRLKGLNGGDADRDSEMIMRYLHLTNKANCKVKKLSGGQKRKLAVGLAFCGGSNVILLDEPSSGMDIQAMIQLWDIIRSMKKGRTIILTTHSMQEAEILGDRIGIMSAGSLQCLGSNLFLKNRLGSGYTLSLYSPHHDDDEGALRIKSFISQLGPEAKLTSSSAGEFVFSLPPQSARDSQLVFDAIEREKTALGIIDYTLTPSTLEDVFLRIVREHDEALGQLVEPVAPMPSFEFHRPSLLEQCRVLLFFLSTLFFQDSTLLCSLLPAFGCAFGSFAHDIWANASMFFVLFAIVPQFATNICSFKATGVRLQFDTLGMSPAAFWITTFAWNYTILLSIYSSLLFIIWMGSSSMVDFWFYVTPALCFGTLGFSTFLAYIFRNPSSKVTAQFALQYVPVLSMPVFLNLNFKYRLFLSFVTPATYAQTILSYPDLYPDLNASVLNVNMVLIGMGIFWFGLAIFADFAYRNPIVLLRIRRLIFSAPTNLSVQLLDSDVVAEKNRVQNTPDDLLQLNNVGKVFGRTSAVRGVTVGVRGGSALAFLGVNGSGKTSAIKCMLGELSPDTGDVHIAGINVATNSFKARSNLAFVSQFDDALVGSLSARQQLRLYSRLLGIPDSVREEVIERFINGVHLNLGADRPSYTYSGGMKRKLAVAICLMSQRPVVLMDEPSTGVDPASRRHMWSMIDEVKANPSRCLLLTTHALDEAEVLCDRISIMVAGEIMCLGSSTHLKTKYASAYQVDINFNTPDDASAIQSWFGAKFPGTMVVEFHEHRMKFEVPKRHDLSIASLFRILHSNHGLPIQDLSIGSLPLQKIFLKMAQKGARLGQTEFVHVQLGGGVTPHHSY</sequence>
<dbReference type="GO" id="GO:0140359">
    <property type="term" value="F:ABC-type transporter activity"/>
    <property type="evidence" value="ECO:0007669"/>
    <property type="project" value="InterPro"/>
</dbReference>
<evidence type="ECO:0000256" key="8">
    <source>
        <dbReference type="ARBA" id="ARBA00023136"/>
    </source>
</evidence>
<keyword evidence="8 9" id="KW-0472">Membrane</keyword>
<dbReference type="PANTHER" id="PTHR19229">
    <property type="entry name" value="ATP-BINDING CASSETTE TRANSPORTER SUBFAMILY A ABCA"/>
    <property type="match status" value="1"/>
</dbReference>
<dbReference type="Pfam" id="PF23321">
    <property type="entry name" value="R1_ABCA1"/>
    <property type="match status" value="1"/>
</dbReference>
<keyword evidence="3" id="KW-0813">Transport</keyword>
<dbReference type="InterPro" id="IPR056264">
    <property type="entry name" value="R2_ABCA1-4-like"/>
</dbReference>
<feature type="transmembrane region" description="Helical" evidence="9">
    <location>
        <begin position="164"/>
        <end position="184"/>
    </location>
</feature>
<keyword evidence="7 9" id="KW-1133">Transmembrane helix</keyword>
<feature type="transmembrane region" description="Helical" evidence="9">
    <location>
        <begin position="860"/>
        <end position="882"/>
    </location>
</feature>
<evidence type="ECO:0000256" key="7">
    <source>
        <dbReference type="ARBA" id="ARBA00022989"/>
    </source>
</evidence>
<dbReference type="Pfam" id="PF00005">
    <property type="entry name" value="ABC_tran"/>
    <property type="match status" value="2"/>
</dbReference>
<protein>
    <recommendedName>
        <fullName evidence="10">ABC transporter domain-containing protein</fullName>
    </recommendedName>
</protein>
<organism evidence="11">
    <name type="scientific">Spongospora subterranea</name>
    <dbReference type="NCBI Taxonomy" id="70186"/>
    <lineage>
        <taxon>Eukaryota</taxon>
        <taxon>Sar</taxon>
        <taxon>Rhizaria</taxon>
        <taxon>Endomyxa</taxon>
        <taxon>Phytomyxea</taxon>
        <taxon>Plasmodiophorida</taxon>
        <taxon>Plasmodiophoridae</taxon>
        <taxon>Spongospora</taxon>
    </lineage>
</organism>
<dbReference type="GO" id="GO:0016887">
    <property type="term" value="F:ATP hydrolysis activity"/>
    <property type="evidence" value="ECO:0007669"/>
    <property type="project" value="InterPro"/>
</dbReference>
<dbReference type="InterPro" id="IPR026082">
    <property type="entry name" value="ABCA"/>
</dbReference>
<dbReference type="SMART" id="SM00382">
    <property type="entry name" value="AAA"/>
    <property type="match status" value="2"/>
</dbReference>
<evidence type="ECO:0000256" key="2">
    <source>
        <dbReference type="ARBA" id="ARBA00008869"/>
    </source>
</evidence>
<feature type="transmembrane region" description="Helical" evidence="9">
    <location>
        <begin position="663"/>
        <end position="685"/>
    </location>
</feature>
<dbReference type="EMBL" id="HACM01010368">
    <property type="protein sequence ID" value="CRZ10810.1"/>
    <property type="molecule type" value="Transcribed_RNA"/>
</dbReference>
<dbReference type="SUPFAM" id="SSF52540">
    <property type="entry name" value="P-loop containing nucleoside triphosphate hydrolases"/>
    <property type="match status" value="2"/>
</dbReference>
<evidence type="ECO:0000256" key="5">
    <source>
        <dbReference type="ARBA" id="ARBA00022741"/>
    </source>
</evidence>
<dbReference type="AlphaFoldDB" id="A0A0H5R9L1"/>
<keyword evidence="5" id="KW-0547">Nucleotide-binding</keyword>
<feature type="transmembrane region" description="Helical" evidence="9">
    <location>
        <begin position="24"/>
        <end position="44"/>
    </location>
</feature>
<proteinExistence type="inferred from homology"/>
<feature type="transmembrane region" description="Helical" evidence="9">
    <location>
        <begin position="94"/>
        <end position="120"/>
    </location>
</feature>
<dbReference type="GO" id="GO:0005319">
    <property type="term" value="F:lipid transporter activity"/>
    <property type="evidence" value="ECO:0007669"/>
    <property type="project" value="TreeGrafter"/>
</dbReference>
<feature type="transmembrane region" description="Helical" evidence="9">
    <location>
        <begin position="50"/>
        <end position="73"/>
    </location>
</feature>